<dbReference type="Proteomes" id="UP001159363">
    <property type="component" value="Chromosome 9"/>
</dbReference>
<proteinExistence type="predicted"/>
<gene>
    <name evidence="1" type="ORF">PR048_024236</name>
</gene>
<reference evidence="1 2" key="1">
    <citation type="submission" date="2023-02" db="EMBL/GenBank/DDBJ databases">
        <title>LHISI_Scaffold_Assembly.</title>
        <authorList>
            <person name="Stuart O.P."/>
            <person name="Cleave R."/>
            <person name="Magrath M.J.L."/>
            <person name="Mikheyev A.S."/>
        </authorList>
    </citation>
    <scope>NUCLEOTIDE SEQUENCE [LARGE SCALE GENOMIC DNA]</scope>
    <source>
        <strain evidence="1">Daus_M_001</strain>
        <tissue evidence="1">Leg muscle</tissue>
    </source>
</reference>
<evidence type="ECO:0000313" key="2">
    <source>
        <dbReference type="Proteomes" id="UP001159363"/>
    </source>
</evidence>
<accession>A0ABQ9GN40</accession>
<keyword evidence="2" id="KW-1185">Reference proteome</keyword>
<sequence length="365" mass="40382">MPSRCLHAFFELISASAAEKRWDDKGHTAIHIDLLSSASLVVFPLRLLAQRGRGDVVVRAFHLGEPGSIPAESLLVFRAWESCRTIPLIGGFSRGSPLALSRDIPGSEAEDSSSNQPLAYISPKIEDHLSPFTVFALPSSWSLNCVAVCSLKYSFSHESIKRMLDEVAEWLRRWTANPMGSARVGSNPILVGMRMGFFCKEKLNLALSGDGALAARGSITLIARALVDLERGKKTLGMREPWGSCLRLPPSAADVPVTTNLPDEALAQVTQQNVFWLWRASAGRKLEFERGNLRDKEVNWPILYERDQLCDTHDHRECQAVNRKYNFGMLMCLNGAIQQLHDTSWPGPWTVGLRGCGGHTAAARY</sequence>
<organism evidence="1 2">
    <name type="scientific">Dryococelus australis</name>
    <dbReference type="NCBI Taxonomy" id="614101"/>
    <lineage>
        <taxon>Eukaryota</taxon>
        <taxon>Metazoa</taxon>
        <taxon>Ecdysozoa</taxon>
        <taxon>Arthropoda</taxon>
        <taxon>Hexapoda</taxon>
        <taxon>Insecta</taxon>
        <taxon>Pterygota</taxon>
        <taxon>Neoptera</taxon>
        <taxon>Polyneoptera</taxon>
        <taxon>Phasmatodea</taxon>
        <taxon>Verophasmatodea</taxon>
        <taxon>Anareolatae</taxon>
        <taxon>Phasmatidae</taxon>
        <taxon>Eurycanthinae</taxon>
        <taxon>Dryococelus</taxon>
    </lineage>
</organism>
<name>A0ABQ9GN40_9NEOP</name>
<protein>
    <submittedName>
        <fullName evidence="1">Uncharacterized protein</fullName>
    </submittedName>
</protein>
<evidence type="ECO:0000313" key="1">
    <source>
        <dbReference type="EMBL" id="KAJ8873419.1"/>
    </source>
</evidence>
<dbReference type="EMBL" id="JARBHB010000010">
    <property type="protein sequence ID" value="KAJ8873419.1"/>
    <property type="molecule type" value="Genomic_DNA"/>
</dbReference>
<comment type="caution">
    <text evidence="1">The sequence shown here is derived from an EMBL/GenBank/DDBJ whole genome shotgun (WGS) entry which is preliminary data.</text>
</comment>